<dbReference type="InterPro" id="IPR036457">
    <property type="entry name" value="PPM-type-like_dom_sf"/>
</dbReference>
<dbReference type="NCBIfam" id="NF033484">
    <property type="entry name" value="Stp1_PP2C_phos"/>
    <property type="match status" value="1"/>
</dbReference>
<gene>
    <name evidence="2" type="ORF">OMP38_23105</name>
</gene>
<dbReference type="InterPro" id="IPR001932">
    <property type="entry name" value="PPM-type_phosphatase-like_dom"/>
</dbReference>
<keyword evidence="3" id="KW-1185">Reference proteome</keyword>
<dbReference type="RefSeq" id="WP_255374438.1">
    <property type="nucleotide sequence ID" value="NZ_JAPDHZ010000004.1"/>
</dbReference>
<feature type="domain" description="PPM-type phosphatase" evidence="1">
    <location>
        <begin position="2"/>
        <end position="243"/>
    </location>
</feature>
<dbReference type="SMART" id="SM00332">
    <property type="entry name" value="PP2Cc"/>
    <property type="match status" value="1"/>
</dbReference>
<dbReference type="AlphaFoldDB" id="A0A9X4KJW8"/>
<name>A0A9X4KJW8_9BACL</name>
<evidence type="ECO:0000259" key="1">
    <source>
        <dbReference type="PROSITE" id="PS51746"/>
    </source>
</evidence>
<dbReference type="Proteomes" id="UP001153387">
    <property type="component" value="Unassembled WGS sequence"/>
</dbReference>
<sequence>MKTAVRSHIGRVRQLNEDRAWVGTTPGGLTAAAVADGMGGHNAGDVASTLAVDSLSKSLSAWEGVISAFEAEEKLKAIVLAANAAVFEAASTHPQYHNMGTTVVVALLDEREGLIGHIGDSRAYRIRGGAIEQLTDDHTLVNELARSGQLSREEAANHPRRNVLTRALGTDADVSVDLQRIDMLPGDRLLICSDGLSALVDKALILDTMNTEGVTLDQRADRLIALALTAGGDDNVTVALIEYEAGTGTRDGGTS</sequence>
<evidence type="ECO:0000313" key="2">
    <source>
        <dbReference type="EMBL" id="MDG0793403.1"/>
    </source>
</evidence>
<proteinExistence type="predicted"/>
<organism evidence="2 3">
    <name type="scientific">Cohnella ginsengisoli</name>
    <dbReference type="NCBI Taxonomy" id="425004"/>
    <lineage>
        <taxon>Bacteria</taxon>
        <taxon>Bacillati</taxon>
        <taxon>Bacillota</taxon>
        <taxon>Bacilli</taxon>
        <taxon>Bacillales</taxon>
        <taxon>Paenibacillaceae</taxon>
        <taxon>Cohnella</taxon>
    </lineage>
</organism>
<dbReference type="Pfam" id="PF13672">
    <property type="entry name" value="PP2C_2"/>
    <property type="match status" value="1"/>
</dbReference>
<dbReference type="PROSITE" id="PS51746">
    <property type="entry name" value="PPM_2"/>
    <property type="match status" value="1"/>
</dbReference>
<dbReference type="EMBL" id="JAPDHZ010000004">
    <property type="protein sequence ID" value="MDG0793403.1"/>
    <property type="molecule type" value="Genomic_DNA"/>
</dbReference>
<reference evidence="2 3" key="1">
    <citation type="submission" date="2022-10" db="EMBL/GenBank/DDBJ databases">
        <title>Comparative genomic analysis of Cohnella hashimotonis sp. nov., isolated from the International Space Station.</title>
        <authorList>
            <person name="Simpson A."/>
            <person name="Venkateswaran K."/>
        </authorList>
    </citation>
    <scope>NUCLEOTIDE SEQUENCE [LARGE SCALE GENOMIC DNA]</scope>
    <source>
        <strain evidence="2 3">DSM 18997</strain>
    </source>
</reference>
<dbReference type="InterPro" id="IPR015655">
    <property type="entry name" value="PP2C"/>
</dbReference>
<dbReference type="PANTHER" id="PTHR47992">
    <property type="entry name" value="PROTEIN PHOSPHATASE"/>
    <property type="match status" value="1"/>
</dbReference>
<dbReference type="SMART" id="SM00331">
    <property type="entry name" value="PP2C_SIG"/>
    <property type="match status" value="1"/>
</dbReference>
<comment type="caution">
    <text evidence="2">The sequence shown here is derived from an EMBL/GenBank/DDBJ whole genome shotgun (WGS) entry which is preliminary data.</text>
</comment>
<protein>
    <submittedName>
        <fullName evidence="2">Stp1/IreP family PP2C-type Ser/Thr phosphatase</fullName>
    </submittedName>
</protein>
<accession>A0A9X4KJW8</accession>
<dbReference type="SUPFAM" id="SSF81606">
    <property type="entry name" value="PP2C-like"/>
    <property type="match status" value="1"/>
</dbReference>
<dbReference type="CDD" id="cd00143">
    <property type="entry name" value="PP2Cc"/>
    <property type="match status" value="1"/>
</dbReference>
<dbReference type="GO" id="GO:0004722">
    <property type="term" value="F:protein serine/threonine phosphatase activity"/>
    <property type="evidence" value="ECO:0007669"/>
    <property type="project" value="InterPro"/>
</dbReference>
<dbReference type="Gene3D" id="3.60.40.10">
    <property type="entry name" value="PPM-type phosphatase domain"/>
    <property type="match status" value="1"/>
</dbReference>
<evidence type="ECO:0000313" key="3">
    <source>
        <dbReference type="Proteomes" id="UP001153387"/>
    </source>
</evidence>